<organism evidence="2 3">
    <name type="scientific">Candidatus Taylorbacteria bacterium RIFCSPLOWO2_01_FULL_45_15b</name>
    <dbReference type="NCBI Taxonomy" id="1802319"/>
    <lineage>
        <taxon>Bacteria</taxon>
        <taxon>Candidatus Tayloriibacteriota</taxon>
    </lineage>
</organism>
<feature type="domain" description="YdhG-like" evidence="1">
    <location>
        <begin position="21"/>
        <end position="128"/>
    </location>
</feature>
<dbReference type="Proteomes" id="UP000176221">
    <property type="component" value="Unassembled WGS sequence"/>
</dbReference>
<evidence type="ECO:0000313" key="3">
    <source>
        <dbReference type="Proteomes" id="UP000176221"/>
    </source>
</evidence>
<proteinExistence type="predicted"/>
<dbReference type="SUPFAM" id="SSF159888">
    <property type="entry name" value="YdhG-like"/>
    <property type="match status" value="1"/>
</dbReference>
<sequence length="136" mass="15263">MFKPTKAKTVAEYIAAVPADRKETILQLHNFIRKTVPKLKSHFAYNMLGYGSFSYKNYKKELITCPTVALANQKNYVSLYVCSIDAGQYVAEKYKKELGKVSVGKSCIRFKKIEDVNLPALKKVLLAAAKNPGLIK</sequence>
<name>A0A1G2NG61_9BACT</name>
<dbReference type="Gene3D" id="3.90.1150.200">
    <property type="match status" value="1"/>
</dbReference>
<dbReference type="Pfam" id="PF08818">
    <property type="entry name" value="DUF1801"/>
    <property type="match status" value="1"/>
</dbReference>
<comment type="caution">
    <text evidence="2">The sequence shown here is derived from an EMBL/GenBank/DDBJ whole genome shotgun (WGS) entry which is preliminary data.</text>
</comment>
<gene>
    <name evidence="2" type="ORF">A2928_04065</name>
</gene>
<dbReference type="AlphaFoldDB" id="A0A1G2NG61"/>
<dbReference type="InterPro" id="IPR014922">
    <property type="entry name" value="YdhG-like"/>
</dbReference>
<reference evidence="2 3" key="1">
    <citation type="journal article" date="2016" name="Nat. Commun.">
        <title>Thousands of microbial genomes shed light on interconnected biogeochemical processes in an aquifer system.</title>
        <authorList>
            <person name="Anantharaman K."/>
            <person name="Brown C.T."/>
            <person name="Hug L.A."/>
            <person name="Sharon I."/>
            <person name="Castelle C.J."/>
            <person name="Probst A.J."/>
            <person name="Thomas B.C."/>
            <person name="Singh A."/>
            <person name="Wilkins M.J."/>
            <person name="Karaoz U."/>
            <person name="Brodie E.L."/>
            <person name="Williams K.H."/>
            <person name="Hubbard S.S."/>
            <person name="Banfield J.F."/>
        </authorList>
    </citation>
    <scope>NUCLEOTIDE SEQUENCE [LARGE SCALE GENOMIC DNA]</scope>
</reference>
<evidence type="ECO:0000259" key="1">
    <source>
        <dbReference type="Pfam" id="PF08818"/>
    </source>
</evidence>
<evidence type="ECO:0000313" key="2">
    <source>
        <dbReference type="EMBL" id="OHA35046.1"/>
    </source>
</evidence>
<dbReference type="EMBL" id="MHRX01000001">
    <property type="protein sequence ID" value="OHA35046.1"/>
    <property type="molecule type" value="Genomic_DNA"/>
</dbReference>
<accession>A0A1G2NG61</accession>
<protein>
    <recommendedName>
        <fullName evidence="1">YdhG-like domain-containing protein</fullName>
    </recommendedName>
</protein>